<dbReference type="STRING" id="203275.BFO_2119"/>
<organism evidence="1 2">
    <name type="scientific">Tannerella forsythia (strain ATCC 43037 / JCM 10827 / CCUG 21028 A / KCTC 5666 / FDC 338)</name>
    <name type="common">Bacteroides forsythus</name>
    <dbReference type="NCBI Taxonomy" id="203275"/>
    <lineage>
        <taxon>Bacteria</taxon>
        <taxon>Pseudomonadati</taxon>
        <taxon>Bacteroidota</taxon>
        <taxon>Bacteroidia</taxon>
        <taxon>Bacteroidales</taxon>
        <taxon>Tannerellaceae</taxon>
        <taxon>Tannerella</taxon>
    </lineage>
</organism>
<dbReference type="EMBL" id="CP003191">
    <property type="protein sequence ID" value="AEW19859.1"/>
    <property type="molecule type" value="Genomic_DNA"/>
</dbReference>
<evidence type="ECO:0000313" key="2">
    <source>
        <dbReference type="Proteomes" id="UP000005436"/>
    </source>
</evidence>
<dbReference type="Proteomes" id="UP000005436">
    <property type="component" value="Chromosome"/>
</dbReference>
<proteinExistence type="predicted"/>
<name>G8UHZ2_TANFA</name>
<dbReference type="HOGENOM" id="CLU_3223135_0_0_10"/>
<sequence>MSIIQKCKKIKGFSGGNVKKYCFEISDHSMISFFVVFLYPLIKI</sequence>
<dbReference type="AlphaFoldDB" id="G8UHZ2"/>
<accession>G8UHZ2</accession>
<keyword evidence="2" id="KW-1185">Reference proteome</keyword>
<gene>
    <name evidence="1" type="ordered locus">BFO_2119</name>
</gene>
<dbReference type="KEGG" id="tfo:BFO_2119"/>
<evidence type="ECO:0000313" key="1">
    <source>
        <dbReference type="EMBL" id="AEW19859.1"/>
    </source>
</evidence>
<protein>
    <submittedName>
        <fullName evidence="1">Uncharacterized protein</fullName>
    </submittedName>
</protein>
<reference evidence="2" key="1">
    <citation type="submission" date="2011-12" db="EMBL/GenBank/DDBJ databases">
        <title>Complete sequence of Tannerella forsythia ATCC 43037.</title>
        <authorList>
            <person name="Dewhirst F."/>
            <person name="Tanner A."/>
            <person name="Izard J."/>
            <person name="Brinkac L."/>
            <person name="Durkin A.S."/>
            <person name="Hostetler J."/>
            <person name="Shetty J."/>
            <person name="Torralba M."/>
            <person name="Gill S."/>
            <person name="Nelson K."/>
        </authorList>
    </citation>
    <scope>NUCLEOTIDE SEQUENCE [LARGE SCALE GENOMIC DNA]</scope>
    <source>
        <strain evidence="2">ATCC 43037 / JCM 10827 / CCUG 33226 / KCTC 5666 / FDC 338</strain>
    </source>
</reference>